<evidence type="ECO:0000313" key="2">
    <source>
        <dbReference type="EMBL" id="KAK5050214.1"/>
    </source>
</evidence>
<organism evidence="2 3">
    <name type="scientific">Exophiala sideris</name>
    <dbReference type="NCBI Taxonomy" id="1016849"/>
    <lineage>
        <taxon>Eukaryota</taxon>
        <taxon>Fungi</taxon>
        <taxon>Dikarya</taxon>
        <taxon>Ascomycota</taxon>
        <taxon>Pezizomycotina</taxon>
        <taxon>Eurotiomycetes</taxon>
        <taxon>Chaetothyriomycetidae</taxon>
        <taxon>Chaetothyriales</taxon>
        <taxon>Herpotrichiellaceae</taxon>
        <taxon>Exophiala</taxon>
    </lineage>
</organism>
<reference evidence="2 3" key="1">
    <citation type="submission" date="2023-08" db="EMBL/GenBank/DDBJ databases">
        <title>Black Yeasts Isolated from many extreme environments.</title>
        <authorList>
            <person name="Coleine C."/>
            <person name="Stajich J.E."/>
            <person name="Selbmann L."/>
        </authorList>
    </citation>
    <scope>NUCLEOTIDE SEQUENCE [LARGE SCALE GENOMIC DNA]</scope>
    <source>
        <strain evidence="2 3">CCFEE 6328</strain>
    </source>
</reference>
<gene>
    <name evidence="2" type="ORF">LTR69_010702</name>
</gene>
<protein>
    <submittedName>
        <fullName evidence="2">Uncharacterized protein</fullName>
    </submittedName>
</protein>
<sequence>MCQYLLAQGYIKHPDDPEILREAPPMFRESARQGSEEVAEPAGSDVGAPRTENDGRVSEVAEEFESAIKPLEKRMTDLSIYYDAQENLPGEVV</sequence>
<evidence type="ECO:0000313" key="3">
    <source>
        <dbReference type="Proteomes" id="UP001345691"/>
    </source>
</evidence>
<evidence type="ECO:0000256" key="1">
    <source>
        <dbReference type="SAM" id="MobiDB-lite"/>
    </source>
</evidence>
<dbReference type="Proteomes" id="UP001345691">
    <property type="component" value="Unassembled WGS sequence"/>
</dbReference>
<keyword evidence="3" id="KW-1185">Reference proteome</keyword>
<feature type="region of interest" description="Disordered" evidence="1">
    <location>
        <begin position="28"/>
        <end position="56"/>
    </location>
</feature>
<comment type="caution">
    <text evidence="2">The sequence shown here is derived from an EMBL/GenBank/DDBJ whole genome shotgun (WGS) entry which is preliminary data.</text>
</comment>
<dbReference type="EMBL" id="JAVRRF010000039">
    <property type="protein sequence ID" value="KAK5050214.1"/>
    <property type="molecule type" value="Genomic_DNA"/>
</dbReference>
<name>A0ABR0IWF5_9EURO</name>
<proteinExistence type="predicted"/>
<accession>A0ABR0IWF5</accession>